<keyword evidence="1" id="KW-1133">Transmembrane helix</keyword>
<dbReference type="EMBL" id="JAFEJS010000005">
    <property type="protein sequence ID" value="MBT1172987.1"/>
    <property type="molecule type" value="Genomic_DNA"/>
</dbReference>
<gene>
    <name evidence="2" type="ORF">JS528_06380</name>
</gene>
<evidence type="ECO:0000313" key="3">
    <source>
        <dbReference type="Proteomes" id="UP000773064"/>
    </source>
</evidence>
<keyword evidence="3" id="KW-1185">Reference proteome</keyword>
<organism evidence="2 3">
    <name type="scientific">Bifidobacterium santillanense</name>
    <dbReference type="NCBI Taxonomy" id="2809028"/>
    <lineage>
        <taxon>Bacteria</taxon>
        <taxon>Bacillati</taxon>
        <taxon>Actinomycetota</taxon>
        <taxon>Actinomycetes</taxon>
        <taxon>Bifidobacteriales</taxon>
        <taxon>Bifidobacteriaceae</taxon>
        <taxon>Bifidobacterium</taxon>
    </lineage>
</organism>
<dbReference type="Proteomes" id="UP000773064">
    <property type="component" value="Unassembled WGS sequence"/>
</dbReference>
<feature type="transmembrane region" description="Helical" evidence="1">
    <location>
        <begin position="100"/>
        <end position="124"/>
    </location>
</feature>
<sequence>MSSAYPHVRSSVLRYASKYGAQIWLIIGIAVSVCCVASSPPAEIWQWGVLSVHLALMSVMMINPLVFRLAEIVLYCILIPVVYFDANYVLYFGVWLSVGLIAYTYAFKFSFWVLVSACLAFLCNEISYDWNVSDPNALAAVAMISINCIVYCIGMSFRLYDDSKEVLEERYRQKLKDNELDNRERSLLLSRRLHDSVSSDLSSALLLLADRDHDRELKDYRDVLLQIEELCGQALENVRTVIASTGGYRDLGVSVDDNYSFEKSIGEMIGSRSSDLASKGFHGDVDFNFNVVRECSSEVMGECLSLLDEIFTNIERYGDSTESYDLIVDVDECFTVVQNNCVRRSSNGVSLGLGMGLRLHAECIGMLNGELRYAREDGAWMLYARIPLTSCGRRAIPGEADMV</sequence>
<comment type="caution">
    <text evidence="2">The sequence shown here is derived from an EMBL/GenBank/DDBJ whole genome shotgun (WGS) entry which is preliminary data.</text>
</comment>
<evidence type="ECO:0000256" key="1">
    <source>
        <dbReference type="SAM" id="Phobius"/>
    </source>
</evidence>
<dbReference type="RefSeq" id="WP_214358249.1">
    <property type="nucleotide sequence ID" value="NZ_JAFEJS010000005.1"/>
</dbReference>
<evidence type="ECO:0000313" key="2">
    <source>
        <dbReference type="EMBL" id="MBT1172987.1"/>
    </source>
</evidence>
<evidence type="ECO:0008006" key="4">
    <source>
        <dbReference type="Google" id="ProtNLM"/>
    </source>
</evidence>
<feature type="transmembrane region" description="Helical" evidence="1">
    <location>
        <begin position="136"/>
        <end position="160"/>
    </location>
</feature>
<reference evidence="2 3" key="1">
    <citation type="journal article" date="2021" name="Environ. Microbiol.">
        <title>Genetic insights into the dark matter of the mammalian gut microbiota through targeted genome reconstruction.</title>
        <authorList>
            <person name="Lugli G.A."/>
            <person name="Alessandri G."/>
            <person name="Milani C."/>
            <person name="Viappiani A."/>
            <person name="Fontana F."/>
            <person name="Tarracchini C."/>
            <person name="Mancabelli L."/>
            <person name="Argentini C."/>
            <person name="Ruiz L."/>
            <person name="Margolles A."/>
            <person name="van Sinderen D."/>
            <person name="Turroni F."/>
            <person name="Ventura M."/>
        </authorList>
    </citation>
    <scope>NUCLEOTIDE SEQUENCE [LARGE SCALE GENOMIC DNA]</scope>
    <source>
        <strain evidence="2 3">MA2</strain>
    </source>
</reference>
<feature type="transmembrane region" description="Helical" evidence="1">
    <location>
        <begin position="45"/>
        <end position="65"/>
    </location>
</feature>
<keyword evidence="1" id="KW-0472">Membrane</keyword>
<name>A0ABS5UPX6_9BIFI</name>
<proteinExistence type="predicted"/>
<protein>
    <recommendedName>
        <fullName evidence="4">Histidine kinase</fullName>
    </recommendedName>
</protein>
<keyword evidence="1" id="KW-0812">Transmembrane</keyword>
<feature type="transmembrane region" description="Helical" evidence="1">
    <location>
        <begin position="21"/>
        <end position="39"/>
    </location>
</feature>
<feature type="transmembrane region" description="Helical" evidence="1">
    <location>
        <begin position="72"/>
        <end position="94"/>
    </location>
</feature>
<accession>A0ABS5UPX6</accession>